<dbReference type="RefSeq" id="WP_166328549.1">
    <property type="nucleotide sequence ID" value="NZ_CP049933.1"/>
</dbReference>
<evidence type="ECO:0000259" key="9">
    <source>
        <dbReference type="Pfam" id="PF13087"/>
    </source>
</evidence>
<dbReference type="Pfam" id="PF13086">
    <property type="entry name" value="AAA_11"/>
    <property type="match status" value="1"/>
</dbReference>
<dbReference type="InterPro" id="IPR027417">
    <property type="entry name" value="P-loop_NTPase"/>
</dbReference>
<dbReference type="Pfam" id="PF13087">
    <property type="entry name" value="AAA_12"/>
    <property type="match status" value="1"/>
</dbReference>
<dbReference type="CDD" id="cd18808">
    <property type="entry name" value="SF1_C_Upf1"/>
    <property type="match status" value="1"/>
</dbReference>
<dbReference type="InterPro" id="IPR041677">
    <property type="entry name" value="DNA2/NAM7_AAA_11"/>
</dbReference>
<feature type="coiled-coil region" evidence="6">
    <location>
        <begin position="336"/>
        <end position="363"/>
    </location>
</feature>
<dbReference type="EMBL" id="CP049933">
    <property type="protein sequence ID" value="QIM17733.1"/>
    <property type="molecule type" value="Genomic_DNA"/>
</dbReference>
<evidence type="ECO:0000259" key="8">
    <source>
        <dbReference type="Pfam" id="PF13086"/>
    </source>
</evidence>
<comment type="similarity">
    <text evidence="1">Belongs to the DNA2/NAM7 helicase family.</text>
</comment>
<evidence type="ECO:0000259" key="7">
    <source>
        <dbReference type="Pfam" id="PF10881"/>
    </source>
</evidence>
<evidence type="ECO:0000256" key="5">
    <source>
        <dbReference type="ARBA" id="ARBA00022840"/>
    </source>
</evidence>
<accession>A0ABX6JU24</accession>
<dbReference type="InterPro" id="IPR047187">
    <property type="entry name" value="SF1_C_Upf1"/>
</dbReference>
<evidence type="ECO:0000256" key="2">
    <source>
        <dbReference type="ARBA" id="ARBA00022741"/>
    </source>
</evidence>
<evidence type="ECO:0000313" key="11">
    <source>
        <dbReference type="Proteomes" id="UP000503441"/>
    </source>
</evidence>
<protein>
    <submittedName>
        <fullName evidence="10">AAA family ATPase</fullName>
    </submittedName>
</protein>
<dbReference type="InterPro" id="IPR024402">
    <property type="entry name" value="DUF2726"/>
</dbReference>
<dbReference type="InterPro" id="IPR050534">
    <property type="entry name" value="Coronavir_polyprotein_1ab"/>
</dbReference>
<keyword evidence="4" id="KW-0347">Helicase</keyword>
<dbReference type="Gene3D" id="3.40.50.300">
    <property type="entry name" value="P-loop containing nucleotide triphosphate hydrolases"/>
    <property type="match status" value="2"/>
</dbReference>
<dbReference type="PANTHER" id="PTHR43788:SF8">
    <property type="entry name" value="DNA-BINDING PROTEIN SMUBP-2"/>
    <property type="match status" value="1"/>
</dbReference>
<dbReference type="Pfam" id="PF10881">
    <property type="entry name" value="DUF2726"/>
    <property type="match status" value="1"/>
</dbReference>
<keyword evidence="5" id="KW-0067">ATP-binding</keyword>
<dbReference type="SUPFAM" id="SSF52540">
    <property type="entry name" value="P-loop containing nucleoside triphosphate hydrolases"/>
    <property type="match status" value="1"/>
</dbReference>
<dbReference type="InterPro" id="IPR041679">
    <property type="entry name" value="DNA2/NAM7-like_C"/>
</dbReference>
<dbReference type="Proteomes" id="UP000503441">
    <property type="component" value="Chromosome"/>
</dbReference>
<keyword evidence="2" id="KW-0547">Nucleotide-binding</keyword>
<feature type="domain" description="DNA2/NAM7 helicase-like C-terminal" evidence="9">
    <location>
        <begin position="502"/>
        <end position="671"/>
    </location>
</feature>
<keyword evidence="3" id="KW-0378">Hydrolase</keyword>
<sequence length="865" mass="97306">MGEGVTEVWYFPGPEGDYVQVFTRRNDVEARYSYPAEDVRVIQDAASSDFGQPLLAYLRSIVAALPTKGGKPDPLQFPYEGLDKVHPDSVLGRLITGEPILEESDAAAVTPIYPFGSNLSQRSAVKNALRYSVSVIDGPPGTGKTHTIANLVGSLIAEPGLSIGVVSFNNAAVDNVRDKLAGGGFGFALANLGRREKRDEFFANQAARNAELQAYLGAATVDRPQIEQMQQIEQTLNAHQKQERELQRLRRELEALLLEQRHFERVIDGEDLPELDGVALLERTSDRILEFLAETQFPQEGNRLRKWVRHLRWLIKFGSLRGVDIDSTDSVLRLYRAYYERRSTELTNQIEHLEKACRDADLKQLIKTQGELSKAYLNEGLRRRYFARDTPEYDSRNYRRKMREFLTDYPVVLSTCHSLRNSLDEGRLLDYLVIDEASQLDLPTAALALASCRRVVIVGDLRQIPHIPNEDAAAQAGDAPHPAFDYLEHNVLSSLIEFYGEALPRTVLREHYRCDPAIIGFCNQKFYGGELISYSKIGTSQDALALNPTAPGNHMRQFRSGGRINRREIELIQDEVIPYLPAKYSREDIGVTTPYRRQANELSDSLNEDSGPIEADTVHRYQGREKPVIIMSTVLDETRQGRIGTRFVDDPHLVNVAVSRAVERFVLVTNNDLLPKSRHLRDLVGYIRYQNPERELPDSKVVSVFDLLYSKQSEKLSELARRIGGPSKFKSENIIWTVLKDILEDEAYLGLSVSPQILLQTVVPPSATLTADQAAYLKNRASLDFVVYNGVTKTPLLAIEVNGFAFHDNKPEQLRRDQLKAEILQQSGIPFLTLPTTGSSEYERIRDALDAALDTAVLIPMSEES</sequence>
<evidence type="ECO:0000256" key="4">
    <source>
        <dbReference type="ARBA" id="ARBA00022806"/>
    </source>
</evidence>
<evidence type="ECO:0000313" key="10">
    <source>
        <dbReference type="EMBL" id="QIM17733.1"/>
    </source>
</evidence>
<feature type="domain" description="DNA2/NAM7 helicase helicase" evidence="8">
    <location>
        <begin position="117"/>
        <end position="465"/>
    </location>
</feature>
<dbReference type="PANTHER" id="PTHR43788">
    <property type="entry name" value="DNA2/NAM7 HELICASE FAMILY MEMBER"/>
    <property type="match status" value="1"/>
</dbReference>
<evidence type="ECO:0000256" key="1">
    <source>
        <dbReference type="ARBA" id="ARBA00007913"/>
    </source>
</evidence>
<gene>
    <name evidence="10" type="ORF">G7066_01660</name>
</gene>
<name>A0ABX6JU24_9MICO</name>
<reference evidence="10 11" key="1">
    <citation type="submission" date="2020-03" db="EMBL/GenBank/DDBJ databases">
        <title>Leucobacter sp. nov., isolated from beetles.</title>
        <authorList>
            <person name="Hyun D.-W."/>
            <person name="Bae J.-W."/>
        </authorList>
    </citation>
    <scope>NUCLEOTIDE SEQUENCE [LARGE SCALE GENOMIC DNA]</scope>
    <source>
        <strain evidence="10 11">HDW9A</strain>
    </source>
</reference>
<evidence type="ECO:0000256" key="3">
    <source>
        <dbReference type="ARBA" id="ARBA00022801"/>
    </source>
</evidence>
<proteinExistence type="inferred from homology"/>
<feature type="domain" description="DUF2726" evidence="7">
    <location>
        <begin position="730"/>
        <end position="851"/>
    </location>
</feature>
<keyword evidence="6" id="KW-0175">Coiled coil</keyword>
<dbReference type="CDD" id="cd17934">
    <property type="entry name" value="DEXXQc_Upf1-like"/>
    <property type="match status" value="1"/>
</dbReference>
<keyword evidence="11" id="KW-1185">Reference proteome</keyword>
<organism evidence="10 11">
    <name type="scientific">Leucobacter coleopterorum</name>
    <dbReference type="NCBI Taxonomy" id="2714933"/>
    <lineage>
        <taxon>Bacteria</taxon>
        <taxon>Bacillati</taxon>
        <taxon>Actinomycetota</taxon>
        <taxon>Actinomycetes</taxon>
        <taxon>Micrococcales</taxon>
        <taxon>Microbacteriaceae</taxon>
        <taxon>Leucobacter</taxon>
    </lineage>
</organism>
<feature type="coiled-coil region" evidence="6">
    <location>
        <begin position="229"/>
        <end position="266"/>
    </location>
</feature>
<evidence type="ECO:0000256" key="6">
    <source>
        <dbReference type="SAM" id="Coils"/>
    </source>
</evidence>